<dbReference type="CDD" id="cd10917">
    <property type="entry name" value="CE4_NodB_like_6s_7s"/>
    <property type="match status" value="1"/>
</dbReference>
<dbReference type="InterPro" id="IPR011330">
    <property type="entry name" value="Glyco_hydro/deAcase_b/a-brl"/>
</dbReference>
<gene>
    <name evidence="2" type="ORF">J2X05_001469</name>
</gene>
<evidence type="ECO:0000313" key="2">
    <source>
        <dbReference type="EMBL" id="MDR7089463.1"/>
    </source>
</evidence>
<reference evidence="2 3" key="1">
    <citation type="submission" date="2023-07" db="EMBL/GenBank/DDBJ databases">
        <title>Sorghum-associated microbial communities from plants grown in Nebraska, USA.</title>
        <authorList>
            <person name="Schachtman D."/>
        </authorList>
    </citation>
    <scope>NUCLEOTIDE SEQUENCE [LARGE SCALE GENOMIC DNA]</scope>
    <source>
        <strain evidence="2 3">BE190</strain>
    </source>
</reference>
<sequence>MSLLFINNTGLASVSSVNRVLPPPVHKVPAPDIIALSEINPAHSICLTFDDGPDPLYTPKILDVLADHQAKATFFVLGKAAEQFPHLVEQILQAGHSIGNHTYSHRHPWGMSSEQAKQEVVQTNLVINTIAGITPRWFRPPFGRLRTAMRVQAHSEQMTTVLWSRSIIDWGFCGTKVGIARRLDQIKSGDIVLMHDGRPGHNHPDITYQCLPGFLRSLADKCLVARNLDEVIYRAD</sequence>
<dbReference type="InterPro" id="IPR002509">
    <property type="entry name" value="NODB_dom"/>
</dbReference>
<dbReference type="Pfam" id="PF01522">
    <property type="entry name" value="Polysacc_deac_1"/>
    <property type="match status" value="1"/>
</dbReference>
<dbReference type="PANTHER" id="PTHR10587">
    <property type="entry name" value="GLYCOSYL TRANSFERASE-RELATED"/>
    <property type="match status" value="1"/>
</dbReference>
<dbReference type="SUPFAM" id="SSF88713">
    <property type="entry name" value="Glycoside hydrolase/deacetylase"/>
    <property type="match status" value="1"/>
</dbReference>
<keyword evidence="3" id="KW-1185">Reference proteome</keyword>
<name>A0ABU1UW98_9GAMM</name>
<dbReference type="InterPro" id="IPR050248">
    <property type="entry name" value="Polysacc_deacetylase_ArnD"/>
</dbReference>
<dbReference type="RefSeq" id="WP_310070625.1">
    <property type="nucleotide sequence ID" value="NZ_JAVDVX010000002.1"/>
</dbReference>
<comment type="caution">
    <text evidence="2">The sequence shown here is derived from an EMBL/GenBank/DDBJ whole genome shotgun (WGS) entry which is preliminary data.</text>
</comment>
<dbReference type="PROSITE" id="PS51677">
    <property type="entry name" value="NODB"/>
    <property type="match status" value="1"/>
</dbReference>
<dbReference type="Gene3D" id="3.20.20.370">
    <property type="entry name" value="Glycoside hydrolase/deacetylase"/>
    <property type="match status" value="1"/>
</dbReference>
<accession>A0ABU1UW98</accession>
<dbReference type="Proteomes" id="UP001253595">
    <property type="component" value="Unassembled WGS sequence"/>
</dbReference>
<proteinExistence type="predicted"/>
<evidence type="ECO:0000313" key="3">
    <source>
        <dbReference type="Proteomes" id="UP001253595"/>
    </source>
</evidence>
<evidence type="ECO:0000259" key="1">
    <source>
        <dbReference type="PROSITE" id="PS51677"/>
    </source>
</evidence>
<protein>
    <submittedName>
        <fullName evidence="2">Peptidoglycan/xylan/chitin deacetylase (PgdA/CDA1 family)</fullName>
    </submittedName>
</protein>
<feature type="domain" description="NodB homology" evidence="1">
    <location>
        <begin position="43"/>
        <end position="231"/>
    </location>
</feature>
<organism evidence="2 3">
    <name type="scientific">Cellvibrio fibrivorans</name>
    <dbReference type="NCBI Taxonomy" id="126350"/>
    <lineage>
        <taxon>Bacteria</taxon>
        <taxon>Pseudomonadati</taxon>
        <taxon>Pseudomonadota</taxon>
        <taxon>Gammaproteobacteria</taxon>
        <taxon>Cellvibrionales</taxon>
        <taxon>Cellvibrionaceae</taxon>
        <taxon>Cellvibrio</taxon>
    </lineage>
</organism>
<dbReference type="EMBL" id="JAVDVX010000002">
    <property type="protein sequence ID" value="MDR7089463.1"/>
    <property type="molecule type" value="Genomic_DNA"/>
</dbReference>